<evidence type="ECO:0000256" key="8">
    <source>
        <dbReference type="ARBA" id="ARBA00022840"/>
    </source>
</evidence>
<dbReference type="SUPFAM" id="SSF53633">
    <property type="entry name" value="Carbamate kinase-like"/>
    <property type="match status" value="1"/>
</dbReference>
<name>A0A485LYL6_9ZZZZ</name>
<protein>
    <recommendedName>
        <fullName evidence="2">acetylglutamate kinase</fullName>
        <ecNumber evidence="2">2.7.2.8</ecNumber>
    </recommendedName>
</protein>
<dbReference type="HAMAP" id="MF_00082">
    <property type="entry name" value="ArgB"/>
    <property type="match status" value="1"/>
</dbReference>
<evidence type="ECO:0000256" key="4">
    <source>
        <dbReference type="ARBA" id="ARBA00022605"/>
    </source>
</evidence>
<dbReference type="InterPro" id="IPR037528">
    <property type="entry name" value="ArgB"/>
</dbReference>
<dbReference type="GO" id="GO:0005737">
    <property type="term" value="C:cytoplasm"/>
    <property type="evidence" value="ECO:0007669"/>
    <property type="project" value="InterPro"/>
</dbReference>
<dbReference type="FunFam" id="3.40.1160.10:FF:000004">
    <property type="entry name" value="Acetylglutamate kinase"/>
    <property type="match status" value="1"/>
</dbReference>
<dbReference type="EMBL" id="CAADRM010000084">
    <property type="protein sequence ID" value="VFU13746.1"/>
    <property type="molecule type" value="Genomic_DNA"/>
</dbReference>
<accession>A0A485LYL6</accession>
<dbReference type="Gene3D" id="3.40.1160.10">
    <property type="entry name" value="Acetylglutamate kinase-like"/>
    <property type="match status" value="1"/>
</dbReference>
<dbReference type="CDD" id="cd04250">
    <property type="entry name" value="AAK_NAGK-C"/>
    <property type="match status" value="1"/>
</dbReference>
<keyword evidence="8" id="KW-0067">ATP-binding</keyword>
<dbReference type="InterPro" id="IPR036393">
    <property type="entry name" value="AceGlu_kinase-like_sf"/>
</dbReference>
<sequence>MEQAISRAKVLMEALPYIKDFRGKKIVVKYGGHAMVNPELKSLFAKQIVLFHLVGIQVVVVHGGGPQISRTLDSMGIQSSFIDGKRVTDSRTMDVVEMVLAGGINKEIVQLINAAGGRAVGLSGKDGGLIRARKLRFSRKDEAGNLTDIDMGHVGEVTAVNTDIIDAVEKAGFVAVIAPSGVGDDGLTYNINADTVAAEIARQLKVEKLIILTDEQGVLDVEGKLISSMKYSQIHKLISTGVVTGGMIPKMECCMRALEGGVTKAHIIDGRVPYSILLELFTDSGIGTQIVKE</sequence>
<reference evidence="10" key="1">
    <citation type="submission" date="2019-03" db="EMBL/GenBank/DDBJ databases">
        <authorList>
            <person name="Hao L."/>
        </authorList>
    </citation>
    <scope>NUCLEOTIDE SEQUENCE</scope>
</reference>
<dbReference type="InterPro" id="IPR001057">
    <property type="entry name" value="Glu/AcGlu_kinase"/>
</dbReference>
<evidence type="ECO:0000256" key="3">
    <source>
        <dbReference type="ARBA" id="ARBA00022571"/>
    </source>
</evidence>
<evidence type="ECO:0000313" key="10">
    <source>
        <dbReference type="EMBL" id="VFU13746.1"/>
    </source>
</evidence>
<dbReference type="NCBIfam" id="TIGR00761">
    <property type="entry name" value="argB"/>
    <property type="match status" value="1"/>
</dbReference>
<dbReference type="Pfam" id="PF00696">
    <property type="entry name" value="AA_kinase"/>
    <property type="match status" value="1"/>
</dbReference>
<evidence type="ECO:0000259" key="9">
    <source>
        <dbReference type="Pfam" id="PF00696"/>
    </source>
</evidence>
<dbReference type="GO" id="GO:0003991">
    <property type="term" value="F:acetylglutamate kinase activity"/>
    <property type="evidence" value="ECO:0007669"/>
    <property type="project" value="UniProtKB-EC"/>
</dbReference>
<feature type="domain" description="Aspartate/glutamate/uridylate kinase" evidence="9">
    <location>
        <begin position="24"/>
        <end position="269"/>
    </location>
</feature>
<dbReference type="PANTHER" id="PTHR23342">
    <property type="entry name" value="N-ACETYLGLUTAMATE SYNTHASE"/>
    <property type="match status" value="1"/>
</dbReference>
<dbReference type="AlphaFoldDB" id="A0A485LYL6"/>
<dbReference type="PRINTS" id="PR00474">
    <property type="entry name" value="GLU5KINASE"/>
</dbReference>
<gene>
    <name evidence="10" type="primary">argB</name>
    <name evidence="10" type="ORF">SCFA_220004</name>
</gene>
<evidence type="ECO:0000256" key="5">
    <source>
        <dbReference type="ARBA" id="ARBA00022679"/>
    </source>
</evidence>
<dbReference type="InterPro" id="IPR001048">
    <property type="entry name" value="Asp/Glu/Uridylate_kinase"/>
</dbReference>
<dbReference type="PANTHER" id="PTHR23342:SF0">
    <property type="entry name" value="N-ACETYLGLUTAMATE SYNTHASE, MITOCHONDRIAL"/>
    <property type="match status" value="1"/>
</dbReference>
<evidence type="ECO:0000256" key="6">
    <source>
        <dbReference type="ARBA" id="ARBA00022741"/>
    </source>
</evidence>
<dbReference type="EC" id="2.7.2.8" evidence="2"/>
<dbReference type="InterPro" id="IPR004662">
    <property type="entry name" value="AcgluKinase_fam"/>
</dbReference>
<dbReference type="GO" id="GO:0005524">
    <property type="term" value="F:ATP binding"/>
    <property type="evidence" value="ECO:0007669"/>
    <property type="project" value="UniProtKB-KW"/>
</dbReference>
<dbReference type="InterPro" id="IPR041727">
    <property type="entry name" value="NAGK-C"/>
</dbReference>
<evidence type="ECO:0000256" key="7">
    <source>
        <dbReference type="ARBA" id="ARBA00022777"/>
    </source>
</evidence>
<keyword evidence="7 10" id="KW-0418">Kinase</keyword>
<keyword evidence="5 10" id="KW-0808">Transferase</keyword>
<organism evidence="10">
    <name type="scientific">anaerobic digester metagenome</name>
    <dbReference type="NCBI Taxonomy" id="1263854"/>
    <lineage>
        <taxon>unclassified sequences</taxon>
        <taxon>metagenomes</taxon>
        <taxon>ecological metagenomes</taxon>
    </lineage>
</organism>
<keyword evidence="6" id="KW-0547">Nucleotide-binding</keyword>
<dbReference type="PIRSF" id="PIRSF000728">
    <property type="entry name" value="NAGK"/>
    <property type="match status" value="1"/>
</dbReference>
<evidence type="ECO:0000256" key="1">
    <source>
        <dbReference type="ARBA" id="ARBA00004828"/>
    </source>
</evidence>
<keyword evidence="4" id="KW-0028">Amino-acid biosynthesis</keyword>
<keyword evidence="3" id="KW-0055">Arginine biosynthesis</keyword>
<comment type="pathway">
    <text evidence="1">Amino-acid biosynthesis; L-arginine biosynthesis; N(2)-acetyl-L-ornithine from L-glutamate: step 2/4.</text>
</comment>
<proteinExistence type="inferred from homology"/>
<dbReference type="GO" id="GO:0006526">
    <property type="term" value="P:L-arginine biosynthetic process"/>
    <property type="evidence" value="ECO:0007669"/>
    <property type="project" value="UniProtKB-KW"/>
</dbReference>
<evidence type="ECO:0000256" key="2">
    <source>
        <dbReference type="ARBA" id="ARBA00013065"/>
    </source>
</evidence>